<dbReference type="EMBL" id="MNCJ02000321">
    <property type="protein sequence ID" value="KAF5803181.1"/>
    <property type="molecule type" value="Genomic_DNA"/>
</dbReference>
<comment type="caution">
    <text evidence="1">The sequence shown here is derived from an EMBL/GenBank/DDBJ whole genome shotgun (WGS) entry which is preliminary data.</text>
</comment>
<reference evidence="1" key="2">
    <citation type="submission" date="2020-06" db="EMBL/GenBank/DDBJ databases">
        <title>Helianthus annuus Genome sequencing and assembly Release 2.</title>
        <authorList>
            <person name="Gouzy J."/>
            <person name="Langlade N."/>
            <person name="Munos S."/>
        </authorList>
    </citation>
    <scope>NUCLEOTIDE SEQUENCE</scope>
    <source>
        <tissue evidence="1">Leaves</tissue>
    </source>
</reference>
<evidence type="ECO:0000313" key="1">
    <source>
        <dbReference type="EMBL" id="KAF5803181.1"/>
    </source>
</evidence>
<gene>
    <name evidence="1" type="ORF">HanXRQr2_Chr06g0268311</name>
</gene>
<accession>A0A9K3NK37</accession>
<dbReference type="Proteomes" id="UP000215914">
    <property type="component" value="Unassembled WGS sequence"/>
</dbReference>
<reference evidence="1" key="1">
    <citation type="journal article" date="2017" name="Nature">
        <title>The sunflower genome provides insights into oil metabolism, flowering and Asterid evolution.</title>
        <authorList>
            <person name="Badouin H."/>
            <person name="Gouzy J."/>
            <person name="Grassa C.J."/>
            <person name="Murat F."/>
            <person name="Staton S.E."/>
            <person name="Cottret L."/>
            <person name="Lelandais-Briere C."/>
            <person name="Owens G.L."/>
            <person name="Carrere S."/>
            <person name="Mayjonade B."/>
            <person name="Legrand L."/>
            <person name="Gill N."/>
            <person name="Kane N.C."/>
            <person name="Bowers J.E."/>
            <person name="Hubner S."/>
            <person name="Bellec A."/>
            <person name="Berard A."/>
            <person name="Berges H."/>
            <person name="Blanchet N."/>
            <person name="Boniface M.C."/>
            <person name="Brunel D."/>
            <person name="Catrice O."/>
            <person name="Chaidir N."/>
            <person name="Claudel C."/>
            <person name="Donnadieu C."/>
            <person name="Faraut T."/>
            <person name="Fievet G."/>
            <person name="Helmstetter N."/>
            <person name="King M."/>
            <person name="Knapp S.J."/>
            <person name="Lai Z."/>
            <person name="Le Paslier M.C."/>
            <person name="Lippi Y."/>
            <person name="Lorenzon L."/>
            <person name="Mandel J.R."/>
            <person name="Marage G."/>
            <person name="Marchand G."/>
            <person name="Marquand E."/>
            <person name="Bret-Mestries E."/>
            <person name="Morien E."/>
            <person name="Nambeesan S."/>
            <person name="Nguyen T."/>
            <person name="Pegot-Espagnet P."/>
            <person name="Pouilly N."/>
            <person name="Raftis F."/>
            <person name="Sallet E."/>
            <person name="Schiex T."/>
            <person name="Thomas J."/>
            <person name="Vandecasteele C."/>
            <person name="Vares D."/>
            <person name="Vear F."/>
            <person name="Vautrin S."/>
            <person name="Crespi M."/>
            <person name="Mangin B."/>
            <person name="Burke J.M."/>
            <person name="Salse J."/>
            <person name="Munos S."/>
            <person name="Vincourt P."/>
            <person name="Rieseberg L.H."/>
            <person name="Langlade N.B."/>
        </authorList>
    </citation>
    <scope>NUCLEOTIDE SEQUENCE</scope>
    <source>
        <tissue evidence="1">Leaves</tissue>
    </source>
</reference>
<name>A0A9K3NK37_HELAN</name>
<keyword evidence="2" id="KW-1185">Reference proteome</keyword>
<protein>
    <submittedName>
        <fullName evidence="1">Uncharacterized protein</fullName>
    </submittedName>
</protein>
<organism evidence="1 2">
    <name type="scientific">Helianthus annuus</name>
    <name type="common">Common sunflower</name>
    <dbReference type="NCBI Taxonomy" id="4232"/>
    <lineage>
        <taxon>Eukaryota</taxon>
        <taxon>Viridiplantae</taxon>
        <taxon>Streptophyta</taxon>
        <taxon>Embryophyta</taxon>
        <taxon>Tracheophyta</taxon>
        <taxon>Spermatophyta</taxon>
        <taxon>Magnoliopsida</taxon>
        <taxon>eudicotyledons</taxon>
        <taxon>Gunneridae</taxon>
        <taxon>Pentapetalae</taxon>
        <taxon>asterids</taxon>
        <taxon>campanulids</taxon>
        <taxon>Asterales</taxon>
        <taxon>Asteraceae</taxon>
        <taxon>Asteroideae</taxon>
        <taxon>Heliantheae alliance</taxon>
        <taxon>Heliantheae</taxon>
        <taxon>Helianthus</taxon>
    </lineage>
</organism>
<evidence type="ECO:0000313" key="2">
    <source>
        <dbReference type="Proteomes" id="UP000215914"/>
    </source>
</evidence>
<dbReference type="Gramene" id="mRNA:HanXRQr2_Chr06g0268311">
    <property type="protein sequence ID" value="CDS:HanXRQr2_Chr06g0268311.1"/>
    <property type="gene ID" value="HanXRQr2_Chr06g0268311"/>
</dbReference>
<dbReference type="AlphaFoldDB" id="A0A9K3NK37"/>
<sequence>MNLDYEPNIIQPSLFRKLQSLQSRVRKRVYINDMLFGPRLHHHLSHTYPSYPSVSIR</sequence>
<proteinExistence type="predicted"/>